<evidence type="ECO:0000259" key="5">
    <source>
        <dbReference type="Pfam" id="PF00082"/>
    </source>
</evidence>
<proteinExistence type="inferred from homology"/>
<dbReference type="Gene3D" id="3.40.50.200">
    <property type="entry name" value="Peptidase S8/S53 domain"/>
    <property type="match status" value="1"/>
</dbReference>
<protein>
    <recommendedName>
        <fullName evidence="5">Peptidase S8/S53 domain-containing protein</fullName>
    </recommendedName>
</protein>
<evidence type="ECO:0000313" key="7">
    <source>
        <dbReference type="Proteomes" id="UP000552709"/>
    </source>
</evidence>
<dbReference type="PANTHER" id="PTHR43806">
    <property type="entry name" value="PEPTIDASE S8"/>
    <property type="match status" value="1"/>
</dbReference>
<name>A0A7W8JZ95_9DEIO</name>
<dbReference type="Pfam" id="PF00082">
    <property type="entry name" value="Peptidase_S8"/>
    <property type="match status" value="1"/>
</dbReference>
<dbReference type="EMBL" id="JACHFL010000011">
    <property type="protein sequence ID" value="MBB5364511.1"/>
    <property type="molecule type" value="Genomic_DNA"/>
</dbReference>
<dbReference type="PANTHER" id="PTHR43806:SF11">
    <property type="entry name" value="CEREVISIN-RELATED"/>
    <property type="match status" value="1"/>
</dbReference>
<dbReference type="RefSeq" id="WP_184135018.1">
    <property type="nucleotide sequence ID" value="NZ_JACHFL010000011.1"/>
</dbReference>
<accession>A0A7W8JZ95</accession>
<dbReference type="InterPro" id="IPR036852">
    <property type="entry name" value="Peptidase_S8/S53_dom_sf"/>
</dbReference>
<organism evidence="6 7">
    <name type="scientific">Deinococcus humi</name>
    <dbReference type="NCBI Taxonomy" id="662880"/>
    <lineage>
        <taxon>Bacteria</taxon>
        <taxon>Thermotogati</taxon>
        <taxon>Deinococcota</taxon>
        <taxon>Deinococci</taxon>
        <taxon>Deinococcales</taxon>
        <taxon>Deinococcaceae</taxon>
        <taxon>Deinococcus</taxon>
    </lineage>
</organism>
<dbReference type="SUPFAM" id="SSF52743">
    <property type="entry name" value="Subtilisin-like"/>
    <property type="match status" value="1"/>
</dbReference>
<keyword evidence="4" id="KW-0720">Serine protease</keyword>
<evidence type="ECO:0000256" key="2">
    <source>
        <dbReference type="ARBA" id="ARBA00022670"/>
    </source>
</evidence>
<dbReference type="GO" id="GO:0006508">
    <property type="term" value="P:proteolysis"/>
    <property type="evidence" value="ECO:0007669"/>
    <property type="project" value="UniProtKB-KW"/>
</dbReference>
<evidence type="ECO:0000313" key="6">
    <source>
        <dbReference type="EMBL" id="MBB5364511.1"/>
    </source>
</evidence>
<comment type="caution">
    <text evidence="6">The sequence shown here is derived from an EMBL/GenBank/DDBJ whole genome shotgun (WGS) entry which is preliminary data.</text>
</comment>
<dbReference type="CDD" id="cd04847">
    <property type="entry name" value="Peptidases_S8_Subtilisin_like_2"/>
    <property type="match status" value="1"/>
</dbReference>
<evidence type="ECO:0000256" key="4">
    <source>
        <dbReference type="ARBA" id="ARBA00022825"/>
    </source>
</evidence>
<dbReference type="InterPro" id="IPR000209">
    <property type="entry name" value="Peptidase_S8/S53_dom"/>
</dbReference>
<keyword evidence="7" id="KW-1185">Reference proteome</keyword>
<evidence type="ECO:0000256" key="1">
    <source>
        <dbReference type="ARBA" id="ARBA00011073"/>
    </source>
</evidence>
<dbReference type="Proteomes" id="UP000552709">
    <property type="component" value="Unassembled WGS sequence"/>
</dbReference>
<dbReference type="InterPro" id="IPR034074">
    <property type="entry name" value="Y4bN_pept_dom"/>
</dbReference>
<evidence type="ECO:0000256" key="3">
    <source>
        <dbReference type="ARBA" id="ARBA00022801"/>
    </source>
</evidence>
<keyword evidence="2" id="KW-0645">Protease</keyword>
<dbReference type="GO" id="GO:0004252">
    <property type="term" value="F:serine-type endopeptidase activity"/>
    <property type="evidence" value="ECO:0007669"/>
    <property type="project" value="InterPro"/>
</dbReference>
<dbReference type="InterPro" id="IPR050131">
    <property type="entry name" value="Peptidase_S8_subtilisin-like"/>
</dbReference>
<reference evidence="6 7" key="1">
    <citation type="submission" date="2020-08" db="EMBL/GenBank/DDBJ databases">
        <title>Genomic Encyclopedia of Type Strains, Phase IV (KMG-IV): sequencing the most valuable type-strain genomes for metagenomic binning, comparative biology and taxonomic classification.</title>
        <authorList>
            <person name="Goeker M."/>
        </authorList>
    </citation>
    <scope>NUCLEOTIDE SEQUENCE [LARGE SCALE GENOMIC DNA]</scope>
    <source>
        <strain evidence="6 7">DSM 27939</strain>
    </source>
</reference>
<gene>
    <name evidence="6" type="ORF">HNQ08_003624</name>
</gene>
<comment type="similarity">
    <text evidence="1">Belongs to the peptidase S8 family.</text>
</comment>
<feature type="domain" description="Peptidase S8/S53" evidence="5">
    <location>
        <begin position="232"/>
        <end position="570"/>
    </location>
</feature>
<keyword evidence="3" id="KW-0378">Hydrolase</keyword>
<sequence>MGVALAAAVAASVNQRDQALQLGVQGVYLDFEFASKNAAKELLDRLDSTQVGMNLAAVHQDDKTGVVRATVAVPDASVPKLTKKITDYRNRNNRYGNPMNAALVTNIEGIRHAALRSIFVGDPRRLPEPHTPIWWETWIRAGTREEFLNLARQSQLEVSDTSLTFPDREILLVRSSLDVLSRIFLNSLIMAEVRLALDTPSVFIEMRNDEQVEWSDEAAARLLPPEADVQSSVLILDSGVNRSHALIAPYLAATDWQALQSTWGPNDMRRFDGHGTAMAGLALHGDLEAFLKSTTPKQYTHVLESVKILPPAGRNDPKLYGRITQNAVRLMESINPGRWRVTCLAVTAKDDAKGGRPTAWSSAVDQLASGVAVEEEAKRLIVVSAGNSQPSTADVLGNYLDFADTSEVHSPAQAWNALTVGAFTERTNMIDPTFASWALVAPFGDLSPTSSTSLLWHDQWPLKPEVVFEGGNMIADASTPEPHTHTDVRLLTTDYDLGAAQFRHFGDTSAAAALASQMAARLAAAQPTYWPETVRGMLVHSADWTDAMKGHRTSTSFQGNRLLLRRYGYGVPNIERALKSASNDLTLVIQDSLRPFKNEGGRVKTNQMNIHRFPWASLDLTALEGIDLELRVTLSYFIEPNPSERGFIQRFRYASHGLRFAVKGPLEDEESFKARIQHESRPDEGAGIRDAGNELWEFGPKLRTSGSLHSDRWRGDIATLQGCESILIYPVSGWWREKRGGVPDYWDRDARYSLIVTLRAPEAEIDIYTPITTALTVPVSTEI</sequence>
<dbReference type="AlphaFoldDB" id="A0A7W8JZ95"/>